<reference evidence="1 2" key="1">
    <citation type="journal article" date="2019" name="Sci. Rep.">
        <title>Orb-weaving spider Araneus ventricosus genome elucidates the spidroin gene catalogue.</title>
        <authorList>
            <person name="Kono N."/>
            <person name="Nakamura H."/>
            <person name="Ohtoshi R."/>
            <person name="Moran D.A.P."/>
            <person name="Shinohara A."/>
            <person name="Yoshida Y."/>
            <person name="Fujiwara M."/>
            <person name="Mori M."/>
            <person name="Tomita M."/>
            <person name="Arakawa K."/>
        </authorList>
    </citation>
    <scope>NUCLEOTIDE SEQUENCE [LARGE SCALE GENOMIC DNA]</scope>
</reference>
<name>A0A4Y2UWH8_ARAVE</name>
<protein>
    <submittedName>
        <fullName evidence="1">Uncharacterized protein</fullName>
    </submittedName>
</protein>
<keyword evidence="2" id="KW-1185">Reference proteome</keyword>
<accession>A0A4Y2UWH8</accession>
<gene>
    <name evidence="1" type="ORF">AVEN_160962_1</name>
</gene>
<dbReference type="Proteomes" id="UP000499080">
    <property type="component" value="Unassembled WGS sequence"/>
</dbReference>
<comment type="caution">
    <text evidence="1">The sequence shown here is derived from an EMBL/GenBank/DDBJ whole genome shotgun (WGS) entry which is preliminary data.</text>
</comment>
<sequence>MRRQTNWQRRKVLNLKSQLPKVISRNCSKPLHFRDGKQTGMKAKQEDLSIIIIQKVTDTPSPWTRTALHAPATTTFWLFKQCDGHEVEETLEEAH</sequence>
<dbReference type="AlphaFoldDB" id="A0A4Y2UWH8"/>
<evidence type="ECO:0000313" key="1">
    <source>
        <dbReference type="EMBL" id="GBO15950.1"/>
    </source>
</evidence>
<proteinExistence type="predicted"/>
<dbReference type="EMBL" id="BGPR01039893">
    <property type="protein sequence ID" value="GBO15950.1"/>
    <property type="molecule type" value="Genomic_DNA"/>
</dbReference>
<evidence type="ECO:0000313" key="2">
    <source>
        <dbReference type="Proteomes" id="UP000499080"/>
    </source>
</evidence>
<organism evidence="1 2">
    <name type="scientific">Araneus ventricosus</name>
    <name type="common">Orbweaver spider</name>
    <name type="synonym">Epeira ventricosa</name>
    <dbReference type="NCBI Taxonomy" id="182803"/>
    <lineage>
        <taxon>Eukaryota</taxon>
        <taxon>Metazoa</taxon>
        <taxon>Ecdysozoa</taxon>
        <taxon>Arthropoda</taxon>
        <taxon>Chelicerata</taxon>
        <taxon>Arachnida</taxon>
        <taxon>Araneae</taxon>
        <taxon>Araneomorphae</taxon>
        <taxon>Entelegynae</taxon>
        <taxon>Araneoidea</taxon>
        <taxon>Araneidae</taxon>
        <taxon>Araneus</taxon>
    </lineage>
</organism>